<accession>A0AA38NV81</accession>
<dbReference type="Proteomes" id="UP001163846">
    <property type="component" value="Unassembled WGS sequence"/>
</dbReference>
<protein>
    <submittedName>
        <fullName evidence="1">Uncharacterized protein</fullName>
    </submittedName>
</protein>
<keyword evidence="2" id="KW-1185">Reference proteome</keyword>
<reference evidence="1" key="1">
    <citation type="submission" date="2022-08" db="EMBL/GenBank/DDBJ databases">
        <authorList>
            <consortium name="DOE Joint Genome Institute"/>
            <person name="Min B."/>
            <person name="Riley R."/>
            <person name="Sierra-Patev S."/>
            <person name="Naranjo-Ortiz M."/>
            <person name="Looney B."/>
            <person name="Konkel Z."/>
            <person name="Slot J.C."/>
            <person name="Sakamoto Y."/>
            <person name="Steenwyk J.L."/>
            <person name="Rokas A."/>
            <person name="Carro J."/>
            <person name="Camarero S."/>
            <person name="Ferreira P."/>
            <person name="Molpeceres G."/>
            <person name="Ruiz-Duenas F.J."/>
            <person name="Serrano A."/>
            <person name="Henrissat B."/>
            <person name="Drula E."/>
            <person name="Hughes K.W."/>
            <person name="Mata J.L."/>
            <person name="Ishikawa N.K."/>
            <person name="Vargas-Isla R."/>
            <person name="Ushijima S."/>
            <person name="Smith C.A."/>
            <person name="Ahrendt S."/>
            <person name="Andreopoulos W."/>
            <person name="He G."/>
            <person name="Labutti K."/>
            <person name="Lipzen A."/>
            <person name="Ng V."/>
            <person name="Sandor L."/>
            <person name="Barry K."/>
            <person name="Martinez A.T."/>
            <person name="Xiao Y."/>
            <person name="Gibbons J.G."/>
            <person name="Terashima K."/>
            <person name="Hibbett D.S."/>
            <person name="Grigoriev I.V."/>
        </authorList>
    </citation>
    <scope>NUCLEOTIDE SEQUENCE</scope>
    <source>
        <strain evidence="1">TFB9207</strain>
    </source>
</reference>
<comment type="caution">
    <text evidence="1">The sequence shown here is derived from an EMBL/GenBank/DDBJ whole genome shotgun (WGS) entry which is preliminary data.</text>
</comment>
<proteinExistence type="predicted"/>
<gene>
    <name evidence="1" type="ORF">F5878DRAFT_667746</name>
</gene>
<evidence type="ECO:0000313" key="2">
    <source>
        <dbReference type="Proteomes" id="UP001163846"/>
    </source>
</evidence>
<dbReference type="AlphaFoldDB" id="A0AA38NV81"/>
<evidence type="ECO:0000313" key="1">
    <source>
        <dbReference type="EMBL" id="KAJ3831263.1"/>
    </source>
</evidence>
<organism evidence="1 2">
    <name type="scientific">Lentinula raphanica</name>
    <dbReference type="NCBI Taxonomy" id="153919"/>
    <lineage>
        <taxon>Eukaryota</taxon>
        <taxon>Fungi</taxon>
        <taxon>Dikarya</taxon>
        <taxon>Basidiomycota</taxon>
        <taxon>Agaricomycotina</taxon>
        <taxon>Agaricomycetes</taxon>
        <taxon>Agaricomycetidae</taxon>
        <taxon>Agaricales</taxon>
        <taxon>Marasmiineae</taxon>
        <taxon>Omphalotaceae</taxon>
        <taxon>Lentinula</taxon>
    </lineage>
</organism>
<dbReference type="EMBL" id="MU807641">
    <property type="protein sequence ID" value="KAJ3831263.1"/>
    <property type="molecule type" value="Genomic_DNA"/>
</dbReference>
<name>A0AA38NV81_9AGAR</name>
<sequence>MARRSRRELRALYAFRRSRPTSRADGPGYLYAYVDRGHLWKIGMSNDFTRRKGDWDRQCPSIDRIWMPPVAVTRRRRAGEFAHVHLDILVHLSRLRVVGTSPFGDPVLQQTSYPMSSMCAPSL</sequence>